<evidence type="ECO:0000256" key="2">
    <source>
        <dbReference type="PROSITE-ProRule" id="PRU00169"/>
    </source>
</evidence>
<dbReference type="GO" id="GO:0006355">
    <property type="term" value="P:regulation of DNA-templated transcription"/>
    <property type="evidence" value="ECO:0007669"/>
    <property type="project" value="TreeGrafter"/>
</dbReference>
<dbReference type="GO" id="GO:0005829">
    <property type="term" value="C:cytosol"/>
    <property type="evidence" value="ECO:0007669"/>
    <property type="project" value="TreeGrafter"/>
</dbReference>
<dbReference type="PANTHER" id="PTHR48111:SF38">
    <property type="entry name" value="TWO-COMPONENT RESPONSE REGULATOR"/>
    <property type="match status" value="1"/>
</dbReference>
<evidence type="ECO:0000313" key="4">
    <source>
        <dbReference type="EMBL" id="MBT9317871.1"/>
    </source>
</evidence>
<dbReference type="InterPro" id="IPR001789">
    <property type="entry name" value="Sig_transdc_resp-reg_receiver"/>
</dbReference>
<evidence type="ECO:0000256" key="1">
    <source>
        <dbReference type="ARBA" id="ARBA00023125"/>
    </source>
</evidence>
<dbReference type="Pfam" id="PF00072">
    <property type="entry name" value="Response_reg"/>
    <property type="match status" value="1"/>
</dbReference>
<dbReference type="SUPFAM" id="SSF52172">
    <property type="entry name" value="CheY-like"/>
    <property type="match status" value="1"/>
</dbReference>
<keyword evidence="2" id="KW-0597">Phosphoprotein</keyword>
<feature type="modified residue" description="4-aspartylphosphate" evidence="2">
    <location>
        <position position="52"/>
    </location>
</feature>
<reference evidence="4" key="2">
    <citation type="journal article" date="2021" name="Mar. Drugs">
        <title>Genome Reduction and Secondary Metabolism of the Marine Sponge-Associated Cyanobacterium Leptothoe.</title>
        <authorList>
            <person name="Konstantinou D."/>
            <person name="Popin R.V."/>
            <person name="Fewer D.P."/>
            <person name="Sivonen K."/>
            <person name="Gkelis S."/>
        </authorList>
    </citation>
    <scope>NUCLEOTIDE SEQUENCE</scope>
    <source>
        <strain evidence="4">TAU-MAC 1115</strain>
    </source>
</reference>
<dbReference type="Gene3D" id="3.40.50.2300">
    <property type="match status" value="1"/>
</dbReference>
<dbReference type="GO" id="GO:0000156">
    <property type="term" value="F:phosphorelay response regulator activity"/>
    <property type="evidence" value="ECO:0007669"/>
    <property type="project" value="TreeGrafter"/>
</dbReference>
<protein>
    <submittedName>
        <fullName evidence="4">Response regulator transcription factor</fullName>
    </submittedName>
</protein>
<dbReference type="PANTHER" id="PTHR48111">
    <property type="entry name" value="REGULATOR OF RPOS"/>
    <property type="match status" value="1"/>
</dbReference>
<dbReference type="InterPro" id="IPR039420">
    <property type="entry name" value="WalR-like"/>
</dbReference>
<evidence type="ECO:0000259" key="3">
    <source>
        <dbReference type="PROSITE" id="PS50110"/>
    </source>
</evidence>
<feature type="domain" description="Response regulatory" evidence="3">
    <location>
        <begin position="3"/>
        <end position="116"/>
    </location>
</feature>
<dbReference type="RefSeq" id="WP_215610934.1">
    <property type="nucleotide sequence ID" value="NZ_JADOES010000063.1"/>
</dbReference>
<proteinExistence type="predicted"/>
<dbReference type="SMART" id="SM00448">
    <property type="entry name" value="REC"/>
    <property type="match status" value="1"/>
</dbReference>
<dbReference type="EMBL" id="JADOES010000063">
    <property type="protein sequence ID" value="MBT9317871.1"/>
    <property type="molecule type" value="Genomic_DNA"/>
</dbReference>
<gene>
    <name evidence="4" type="ORF">IXB50_20850</name>
</gene>
<dbReference type="AlphaFoldDB" id="A0A947DMX3"/>
<organism evidence="4 5">
    <name type="scientific">Leptothoe spongobia TAU-MAC 1115</name>
    <dbReference type="NCBI Taxonomy" id="1967444"/>
    <lineage>
        <taxon>Bacteria</taxon>
        <taxon>Bacillati</taxon>
        <taxon>Cyanobacteriota</taxon>
        <taxon>Cyanophyceae</taxon>
        <taxon>Nodosilineales</taxon>
        <taxon>Cymatolegaceae</taxon>
        <taxon>Leptothoe</taxon>
        <taxon>Leptothoe spongobia</taxon>
    </lineage>
</organism>
<sequence length="129" mass="14413">MARILLVDDEPRIVMFLEKGLRQQNHEAESALNGRQALEMALSKPFDLMVLDLSLPELDGFGVLKHLRAVNKSLPVMVITARGEADCIRAISFGADDCLHKPFRFGELLPRVRRLLGEGLEPSAESRAY</sequence>
<dbReference type="Proteomes" id="UP000717364">
    <property type="component" value="Unassembled WGS sequence"/>
</dbReference>
<evidence type="ECO:0000313" key="5">
    <source>
        <dbReference type="Proteomes" id="UP000717364"/>
    </source>
</evidence>
<name>A0A947DMX3_9CYAN</name>
<dbReference type="GO" id="GO:0000976">
    <property type="term" value="F:transcription cis-regulatory region binding"/>
    <property type="evidence" value="ECO:0007669"/>
    <property type="project" value="TreeGrafter"/>
</dbReference>
<comment type="caution">
    <text evidence="4">The sequence shown here is derived from an EMBL/GenBank/DDBJ whole genome shotgun (WGS) entry which is preliminary data.</text>
</comment>
<keyword evidence="5" id="KW-1185">Reference proteome</keyword>
<reference evidence="4" key="1">
    <citation type="submission" date="2020-11" db="EMBL/GenBank/DDBJ databases">
        <authorList>
            <person name="Konstantinou D."/>
            <person name="Gkelis S."/>
            <person name="Popin R."/>
            <person name="Fewer D."/>
            <person name="Sivonen K."/>
        </authorList>
    </citation>
    <scope>NUCLEOTIDE SEQUENCE</scope>
    <source>
        <strain evidence="4">TAU-MAC 1115</strain>
    </source>
</reference>
<dbReference type="CDD" id="cd17574">
    <property type="entry name" value="REC_OmpR"/>
    <property type="match status" value="1"/>
</dbReference>
<dbReference type="GO" id="GO:0032993">
    <property type="term" value="C:protein-DNA complex"/>
    <property type="evidence" value="ECO:0007669"/>
    <property type="project" value="TreeGrafter"/>
</dbReference>
<accession>A0A947DMX3</accession>
<dbReference type="InterPro" id="IPR011006">
    <property type="entry name" value="CheY-like_superfamily"/>
</dbReference>
<keyword evidence="1" id="KW-0238">DNA-binding</keyword>
<dbReference type="PROSITE" id="PS50110">
    <property type="entry name" value="RESPONSE_REGULATORY"/>
    <property type="match status" value="1"/>
</dbReference>